<evidence type="ECO:0008006" key="3">
    <source>
        <dbReference type="Google" id="ProtNLM"/>
    </source>
</evidence>
<organism evidence="1 2">
    <name type="scientific">Armillaria tabescens</name>
    <name type="common">Ringless honey mushroom</name>
    <name type="synonym">Agaricus tabescens</name>
    <dbReference type="NCBI Taxonomy" id="1929756"/>
    <lineage>
        <taxon>Eukaryota</taxon>
        <taxon>Fungi</taxon>
        <taxon>Dikarya</taxon>
        <taxon>Basidiomycota</taxon>
        <taxon>Agaricomycotina</taxon>
        <taxon>Agaricomycetes</taxon>
        <taxon>Agaricomycetidae</taxon>
        <taxon>Agaricales</taxon>
        <taxon>Marasmiineae</taxon>
        <taxon>Physalacriaceae</taxon>
        <taxon>Desarmillaria</taxon>
    </lineage>
</organism>
<gene>
    <name evidence="1" type="ORF">EV420DRAFT_1637530</name>
</gene>
<name>A0AA39NGV1_ARMTA</name>
<protein>
    <recommendedName>
        <fullName evidence="3">HNH nuclease domain-containing protein</fullName>
    </recommendedName>
</protein>
<proteinExistence type="predicted"/>
<dbReference type="AlphaFoldDB" id="A0AA39NGV1"/>
<sequence length="358" mass="41022">MVPGIELGDEFTHSNTSFVSAHRRCRRVEKDLMIQFSRNPSDIILRKQLVNIRIMGHLLKVGPTDKAKTHISTTINSEATDEVFIARGAFYDKFFIRTFRKAKGPTPQASNHHSRPSYQQTLAEVHQQLQRYPSNHQEAKKSALARDNYRCVLSSTTDKMSFFKYGELQAQLPEGMVPRTTQCAHIFPESMSVGIDNPIKRDCAANAWTIIEHFGFTNVLEELQGEKIHRLENILTLEYDLRDHFDDLTLWLEPTDIDNHYKVGTTKERYIFELLKVPHFIDFTSTRSDFPLPSKEYLCIHAACCRVAHMSGAAEYLNFVEDDDPFKSKIRSYDPVGSDFGDVLAARLYDVSEVRLAA</sequence>
<evidence type="ECO:0000313" key="2">
    <source>
        <dbReference type="Proteomes" id="UP001175211"/>
    </source>
</evidence>
<dbReference type="EMBL" id="JAUEPS010000005">
    <property type="protein sequence ID" value="KAK0465393.1"/>
    <property type="molecule type" value="Genomic_DNA"/>
</dbReference>
<dbReference type="GeneID" id="85360266"/>
<dbReference type="RefSeq" id="XP_060336441.1">
    <property type="nucleotide sequence ID" value="XM_060476718.1"/>
</dbReference>
<accession>A0AA39NGV1</accession>
<dbReference type="Proteomes" id="UP001175211">
    <property type="component" value="Unassembled WGS sequence"/>
</dbReference>
<comment type="caution">
    <text evidence="1">The sequence shown here is derived from an EMBL/GenBank/DDBJ whole genome shotgun (WGS) entry which is preliminary data.</text>
</comment>
<evidence type="ECO:0000313" key="1">
    <source>
        <dbReference type="EMBL" id="KAK0465393.1"/>
    </source>
</evidence>
<keyword evidence="2" id="KW-1185">Reference proteome</keyword>
<reference evidence="1" key="1">
    <citation type="submission" date="2023-06" db="EMBL/GenBank/DDBJ databases">
        <authorList>
            <consortium name="Lawrence Berkeley National Laboratory"/>
            <person name="Ahrendt S."/>
            <person name="Sahu N."/>
            <person name="Indic B."/>
            <person name="Wong-Bajracharya J."/>
            <person name="Merenyi Z."/>
            <person name="Ke H.-M."/>
            <person name="Monk M."/>
            <person name="Kocsube S."/>
            <person name="Drula E."/>
            <person name="Lipzen A."/>
            <person name="Balint B."/>
            <person name="Henrissat B."/>
            <person name="Andreopoulos B."/>
            <person name="Martin F.M."/>
            <person name="Harder C.B."/>
            <person name="Rigling D."/>
            <person name="Ford K.L."/>
            <person name="Foster G.D."/>
            <person name="Pangilinan J."/>
            <person name="Papanicolaou A."/>
            <person name="Barry K."/>
            <person name="LaButti K."/>
            <person name="Viragh M."/>
            <person name="Koriabine M."/>
            <person name="Yan M."/>
            <person name="Riley R."/>
            <person name="Champramary S."/>
            <person name="Plett K.L."/>
            <person name="Tsai I.J."/>
            <person name="Slot J."/>
            <person name="Sipos G."/>
            <person name="Plett J."/>
            <person name="Nagy L.G."/>
            <person name="Grigoriev I.V."/>
        </authorList>
    </citation>
    <scope>NUCLEOTIDE SEQUENCE</scope>
    <source>
        <strain evidence="1">CCBAS 213</strain>
    </source>
</reference>